<evidence type="ECO:0000256" key="2">
    <source>
        <dbReference type="ARBA" id="ARBA00023040"/>
    </source>
</evidence>
<accession>A0A1D2MZA9</accession>
<dbReference type="OrthoDB" id="2101615at2759"/>
<keyword evidence="5" id="KW-0844">Vision</keyword>
<keyword evidence="3" id="KW-0675">Receptor</keyword>
<keyword evidence="4" id="KW-0807">Transducer</keyword>
<feature type="region of interest" description="Disordered" evidence="6">
    <location>
        <begin position="88"/>
        <end position="162"/>
    </location>
</feature>
<organism evidence="8 9">
    <name type="scientific">Orchesella cincta</name>
    <name type="common">Springtail</name>
    <name type="synonym">Podura cincta</name>
    <dbReference type="NCBI Taxonomy" id="48709"/>
    <lineage>
        <taxon>Eukaryota</taxon>
        <taxon>Metazoa</taxon>
        <taxon>Ecdysozoa</taxon>
        <taxon>Arthropoda</taxon>
        <taxon>Hexapoda</taxon>
        <taxon>Collembola</taxon>
        <taxon>Entomobryomorpha</taxon>
        <taxon>Entomobryoidea</taxon>
        <taxon>Orchesellidae</taxon>
        <taxon>Orchesellinae</taxon>
        <taxon>Orchesella</taxon>
    </lineage>
</organism>
<evidence type="ECO:0000256" key="1">
    <source>
        <dbReference type="ARBA" id="ARBA00004141"/>
    </source>
</evidence>
<evidence type="ECO:0000313" key="9">
    <source>
        <dbReference type="Proteomes" id="UP000094527"/>
    </source>
</evidence>
<keyword evidence="2" id="KW-0297">G-protein coupled receptor</keyword>
<keyword evidence="9" id="KW-1185">Reference proteome</keyword>
<keyword evidence="7" id="KW-0812">Transmembrane</keyword>
<dbReference type="SUPFAM" id="SSF81321">
    <property type="entry name" value="Family A G protein-coupled receptor-like"/>
    <property type="match status" value="1"/>
</dbReference>
<dbReference type="AlphaFoldDB" id="A0A1D2MZA9"/>
<protein>
    <submittedName>
        <fullName evidence="8">Opsin-5</fullName>
    </submittedName>
</protein>
<dbReference type="GO" id="GO:0004930">
    <property type="term" value="F:G protein-coupled receptor activity"/>
    <property type="evidence" value="ECO:0007669"/>
    <property type="project" value="UniProtKB-KW"/>
</dbReference>
<keyword evidence="7" id="KW-1133">Transmembrane helix</keyword>
<dbReference type="PANTHER" id="PTHR24240">
    <property type="entry name" value="OPSIN"/>
    <property type="match status" value="1"/>
</dbReference>
<evidence type="ECO:0000256" key="5">
    <source>
        <dbReference type="ARBA" id="ARBA00023305"/>
    </source>
</evidence>
<keyword evidence="5" id="KW-0716">Sensory transduction</keyword>
<dbReference type="Proteomes" id="UP000094527">
    <property type="component" value="Unassembled WGS sequence"/>
</dbReference>
<comment type="subcellular location">
    <subcellularLocation>
        <location evidence="1">Membrane</location>
        <topology evidence="1">Multi-pass membrane protein</topology>
    </subcellularLocation>
</comment>
<feature type="compositionally biased region" description="Polar residues" evidence="6">
    <location>
        <begin position="88"/>
        <end position="127"/>
    </location>
</feature>
<evidence type="ECO:0000256" key="6">
    <source>
        <dbReference type="SAM" id="MobiDB-lite"/>
    </source>
</evidence>
<feature type="transmembrane region" description="Helical" evidence="7">
    <location>
        <begin position="6"/>
        <end position="28"/>
    </location>
</feature>
<gene>
    <name evidence="8" type="ORF">Ocin01_08690</name>
</gene>
<feature type="compositionally biased region" description="Polar residues" evidence="6">
    <location>
        <begin position="134"/>
        <end position="148"/>
    </location>
</feature>
<dbReference type="InterPro" id="IPR050125">
    <property type="entry name" value="GPCR_opsins"/>
</dbReference>
<dbReference type="STRING" id="48709.A0A1D2MZA9"/>
<dbReference type="GO" id="GO:0016020">
    <property type="term" value="C:membrane"/>
    <property type="evidence" value="ECO:0007669"/>
    <property type="project" value="UniProtKB-SubCell"/>
</dbReference>
<evidence type="ECO:0000313" key="8">
    <source>
        <dbReference type="EMBL" id="ODM97995.1"/>
    </source>
</evidence>
<keyword evidence="7" id="KW-0472">Membrane</keyword>
<dbReference type="GO" id="GO:0007601">
    <property type="term" value="P:visual perception"/>
    <property type="evidence" value="ECO:0007669"/>
    <property type="project" value="UniProtKB-KW"/>
</dbReference>
<comment type="caution">
    <text evidence="8">The sequence shown here is derived from an EMBL/GenBank/DDBJ whole genome shotgun (WGS) entry which is preliminary data.</text>
</comment>
<name>A0A1D2MZA9_ORCCI</name>
<reference evidence="8 9" key="1">
    <citation type="journal article" date="2016" name="Genome Biol. Evol.">
        <title>Gene Family Evolution Reflects Adaptation to Soil Environmental Stressors in the Genome of the Collembolan Orchesella cincta.</title>
        <authorList>
            <person name="Faddeeva-Vakhrusheva A."/>
            <person name="Derks M.F."/>
            <person name="Anvar S.Y."/>
            <person name="Agamennone V."/>
            <person name="Suring W."/>
            <person name="Smit S."/>
            <person name="van Straalen N.M."/>
            <person name="Roelofs D."/>
        </authorList>
    </citation>
    <scope>NUCLEOTIDE SEQUENCE [LARGE SCALE GENOMIC DNA]</scope>
    <source>
        <tissue evidence="8">Mixed pool</tissue>
    </source>
</reference>
<evidence type="ECO:0000256" key="4">
    <source>
        <dbReference type="ARBA" id="ARBA00023224"/>
    </source>
</evidence>
<sequence>MLIHTISALVSLGFIIGWGPYTVVSLWASFRGEVMLPMWATPLPVILAKSSIAYNPFIYIFFTVRYREDFTSLCRYWIRSYSKVTTGKSSITRRGPSSQNTNGNTANTSMKVSPGYSRNSSLLTRQPTTTTATNSYNNLTPNHATSYPKQDEQPVPSQTHLDQEADKQNNFTANVLNSINPSVQRSTQDLSIVIVGETD</sequence>
<proteinExistence type="predicted"/>
<evidence type="ECO:0000256" key="3">
    <source>
        <dbReference type="ARBA" id="ARBA00023170"/>
    </source>
</evidence>
<dbReference type="Gene3D" id="1.20.1070.10">
    <property type="entry name" value="Rhodopsin 7-helix transmembrane proteins"/>
    <property type="match status" value="1"/>
</dbReference>
<dbReference type="EMBL" id="LJIJ01000391">
    <property type="protein sequence ID" value="ODM97995.1"/>
    <property type="molecule type" value="Genomic_DNA"/>
</dbReference>
<evidence type="ECO:0000256" key="7">
    <source>
        <dbReference type="SAM" id="Phobius"/>
    </source>
</evidence>